<protein>
    <recommendedName>
        <fullName evidence="4">TFIIS N-terminal domain-containing protein</fullName>
    </recommendedName>
</protein>
<evidence type="ECO:0000313" key="3">
    <source>
        <dbReference type="Proteomes" id="UP000324897"/>
    </source>
</evidence>
<feature type="region of interest" description="Disordered" evidence="1">
    <location>
        <begin position="198"/>
        <end position="232"/>
    </location>
</feature>
<name>A0A5J9UP44_9POAL</name>
<comment type="caution">
    <text evidence="2">The sequence shown here is derived from an EMBL/GenBank/DDBJ whole genome shotgun (WGS) entry which is preliminary data.</text>
</comment>
<feature type="non-terminal residue" evidence="2">
    <location>
        <position position="1"/>
    </location>
</feature>
<feature type="region of interest" description="Disordered" evidence="1">
    <location>
        <begin position="137"/>
        <end position="159"/>
    </location>
</feature>
<dbReference type="Proteomes" id="UP000324897">
    <property type="component" value="Chromosome 2"/>
</dbReference>
<gene>
    <name evidence="2" type="ORF">EJB05_27671</name>
</gene>
<dbReference type="Gramene" id="TVU25184">
    <property type="protein sequence ID" value="TVU25184"/>
    <property type="gene ID" value="EJB05_27671"/>
</dbReference>
<evidence type="ECO:0000313" key="2">
    <source>
        <dbReference type="EMBL" id="TVU25184.1"/>
    </source>
</evidence>
<dbReference type="PANTHER" id="PTHR47853">
    <property type="entry name" value="EXPRESSED PROTEIN"/>
    <property type="match status" value="1"/>
</dbReference>
<feature type="compositionally biased region" description="Basic and acidic residues" evidence="1">
    <location>
        <begin position="222"/>
        <end position="232"/>
    </location>
</feature>
<reference evidence="2 3" key="1">
    <citation type="journal article" date="2019" name="Sci. Rep.">
        <title>A high-quality genome of Eragrostis curvula grass provides insights into Poaceae evolution and supports new strategies to enhance forage quality.</title>
        <authorList>
            <person name="Carballo J."/>
            <person name="Santos B.A.C.M."/>
            <person name="Zappacosta D."/>
            <person name="Garbus I."/>
            <person name="Selva J.P."/>
            <person name="Gallo C.A."/>
            <person name="Diaz A."/>
            <person name="Albertini E."/>
            <person name="Caccamo M."/>
            <person name="Echenique V."/>
        </authorList>
    </citation>
    <scope>NUCLEOTIDE SEQUENCE [LARGE SCALE GENOMIC DNA]</scope>
    <source>
        <strain evidence="3">cv. Victoria</strain>
        <tissue evidence="2">Leaf</tissue>
    </source>
</reference>
<proteinExistence type="predicted"/>
<accession>A0A5J9UP44</accession>
<organism evidence="2 3">
    <name type="scientific">Eragrostis curvula</name>
    <name type="common">weeping love grass</name>
    <dbReference type="NCBI Taxonomy" id="38414"/>
    <lineage>
        <taxon>Eukaryota</taxon>
        <taxon>Viridiplantae</taxon>
        <taxon>Streptophyta</taxon>
        <taxon>Embryophyta</taxon>
        <taxon>Tracheophyta</taxon>
        <taxon>Spermatophyta</taxon>
        <taxon>Magnoliopsida</taxon>
        <taxon>Liliopsida</taxon>
        <taxon>Poales</taxon>
        <taxon>Poaceae</taxon>
        <taxon>PACMAD clade</taxon>
        <taxon>Chloridoideae</taxon>
        <taxon>Eragrostideae</taxon>
        <taxon>Eragrostidinae</taxon>
        <taxon>Eragrostis</taxon>
    </lineage>
</organism>
<dbReference type="OrthoDB" id="696629at2759"/>
<sequence length="291" mass="30877">MALRRWKPFLASFDHIDDAIDSAARAVGGVPRGEFKSARNRIVEALCCVTDDAVAEGICRLLDDAMAESLVTLRTAGTQVELLASGELVAAIGALARGHWSGRVRGLARDVVRGWRAAVEAEVGTAIASMQALDAANRHGNGHDAEGMKPTTCPRKMLPPVAVGGGRVTAAKIAEPNKMPLVICRGCSVKTVASKKAPAPQAKTTSPAGACRLPSSSCGSVEDTKQMEATKRKLHPGYREAEDAKRRRKVQVVVAPDMLWRRTTLPAVKAPACSAAETTRRSNAASLLRRV</sequence>
<keyword evidence="3" id="KW-1185">Reference proteome</keyword>
<dbReference type="AlphaFoldDB" id="A0A5J9UP44"/>
<dbReference type="PANTHER" id="PTHR47853:SF1">
    <property type="entry name" value="EXPRESSED PROTEIN"/>
    <property type="match status" value="1"/>
</dbReference>
<evidence type="ECO:0000256" key="1">
    <source>
        <dbReference type="SAM" id="MobiDB-lite"/>
    </source>
</evidence>
<evidence type="ECO:0008006" key="4">
    <source>
        <dbReference type="Google" id="ProtNLM"/>
    </source>
</evidence>
<dbReference type="EMBL" id="RWGY01000013">
    <property type="protein sequence ID" value="TVU25184.1"/>
    <property type="molecule type" value="Genomic_DNA"/>
</dbReference>